<evidence type="ECO:0000256" key="6">
    <source>
        <dbReference type="ARBA" id="ARBA00023136"/>
    </source>
</evidence>
<comment type="similarity">
    <text evidence="7">Belongs to the binding-protein-dependent transport system permease family.</text>
</comment>
<accession>A0A1E3A0X7</accession>
<dbReference type="InterPro" id="IPR000515">
    <property type="entry name" value="MetI-like"/>
</dbReference>
<keyword evidence="3" id="KW-1003">Cell membrane</keyword>
<dbReference type="PANTHER" id="PTHR43227:SF11">
    <property type="entry name" value="BLL4140 PROTEIN"/>
    <property type="match status" value="1"/>
</dbReference>
<keyword evidence="4 7" id="KW-0812">Transmembrane</keyword>
<feature type="transmembrane region" description="Helical" evidence="7">
    <location>
        <begin position="210"/>
        <end position="234"/>
    </location>
</feature>
<gene>
    <name evidence="9" type="primary">yteP_89</name>
    <name evidence="9" type="ORF">BEI61_05552</name>
</gene>
<dbReference type="RefSeq" id="WP_069154928.1">
    <property type="nucleotide sequence ID" value="NZ_MCGH01000004.1"/>
</dbReference>
<dbReference type="AlphaFoldDB" id="A0A1E3A0X7"/>
<feature type="transmembrane region" description="Helical" evidence="7">
    <location>
        <begin position="80"/>
        <end position="101"/>
    </location>
</feature>
<feature type="domain" description="ABC transmembrane type-1" evidence="8">
    <location>
        <begin position="76"/>
        <end position="291"/>
    </location>
</feature>
<protein>
    <submittedName>
        <fullName evidence="9">Putative multiple-sugar transport system permease YteP</fullName>
    </submittedName>
</protein>
<evidence type="ECO:0000256" key="4">
    <source>
        <dbReference type="ARBA" id="ARBA00022692"/>
    </source>
</evidence>
<feature type="transmembrane region" description="Helical" evidence="7">
    <location>
        <begin position="167"/>
        <end position="189"/>
    </location>
</feature>
<keyword evidence="6 7" id="KW-0472">Membrane</keyword>
<organism evidence="9 10">
    <name type="scientific">Eisenbergiella tayi</name>
    <dbReference type="NCBI Taxonomy" id="1432052"/>
    <lineage>
        <taxon>Bacteria</taxon>
        <taxon>Bacillati</taxon>
        <taxon>Bacillota</taxon>
        <taxon>Clostridia</taxon>
        <taxon>Lachnospirales</taxon>
        <taxon>Lachnospiraceae</taxon>
        <taxon>Eisenbergiella</taxon>
    </lineage>
</organism>
<feature type="transmembrane region" description="Helical" evidence="7">
    <location>
        <begin position="122"/>
        <end position="147"/>
    </location>
</feature>
<dbReference type="SUPFAM" id="SSF161098">
    <property type="entry name" value="MetI-like"/>
    <property type="match status" value="1"/>
</dbReference>
<feature type="transmembrane region" description="Helical" evidence="7">
    <location>
        <begin position="270"/>
        <end position="291"/>
    </location>
</feature>
<evidence type="ECO:0000256" key="7">
    <source>
        <dbReference type="RuleBase" id="RU363032"/>
    </source>
</evidence>
<sequence>MKNKVKFRKSLKKNSILYLFLLPVIIYVFIFNYMPLAGLQIAFKDFVATKGIWGSEWVGFKYFRQFFTSPMFWKLLKNTLVISLYQLVFSFPIPIILALILNYTPSQRLKKITQTATYAPHFISTVVLVGMMFVFFDPASGIGTSILKGFGMNNPQVLTDPAAFPHLYVWSAIWQTTGWSSIIYIAALSGVSPELHEAAIADGANKLQRIFYIDIPMLIPTAVILLILNCGNIMNLGFEKVYLMQTAPNLSTAEVISTYVYKIGLQGQQYSYASAIGLFNNIINFTILILVNQIAGKTTENSLW</sequence>
<dbReference type="PANTHER" id="PTHR43227">
    <property type="entry name" value="BLL4140 PROTEIN"/>
    <property type="match status" value="1"/>
</dbReference>
<dbReference type="InterPro" id="IPR050809">
    <property type="entry name" value="UgpAE/MalFG_permease"/>
</dbReference>
<dbReference type="Pfam" id="PF00528">
    <property type="entry name" value="BPD_transp_1"/>
    <property type="match status" value="1"/>
</dbReference>
<feature type="transmembrane region" description="Helical" evidence="7">
    <location>
        <begin position="16"/>
        <end position="34"/>
    </location>
</feature>
<evidence type="ECO:0000259" key="8">
    <source>
        <dbReference type="PROSITE" id="PS50928"/>
    </source>
</evidence>
<dbReference type="PATRIC" id="fig|1432052.4.peg.6165"/>
<comment type="caution">
    <text evidence="9">The sequence shown here is derived from an EMBL/GenBank/DDBJ whole genome shotgun (WGS) entry which is preliminary data.</text>
</comment>
<evidence type="ECO:0000256" key="5">
    <source>
        <dbReference type="ARBA" id="ARBA00022989"/>
    </source>
</evidence>
<keyword evidence="9" id="KW-0762">Sugar transport</keyword>
<dbReference type="EMBL" id="MCGH01000004">
    <property type="protein sequence ID" value="ODM02390.1"/>
    <property type="molecule type" value="Genomic_DNA"/>
</dbReference>
<evidence type="ECO:0000313" key="10">
    <source>
        <dbReference type="Proteomes" id="UP000094067"/>
    </source>
</evidence>
<dbReference type="CDD" id="cd06261">
    <property type="entry name" value="TM_PBP2"/>
    <property type="match status" value="1"/>
</dbReference>
<reference evidence="9 10" key="1">
    <citation type="submission" date="2016-07" db="EMBL/GenBank/DDBJ databases">
        <title>Characterization of isolates of Eisenbergiella tayi derived from blood cultures, using whole genome sequencing.</title>
        <authorList>
            <person name="Burdz T."/>
            <person name="Wiebe D."/>
            <person name="Huynh C."/>
            <person name="Bernard K."/>
        </authorList>
    </citation>
    <scope>NUCLEOTIDE SEQUENCE [LARGE SCALE GENOMIC DNA]</scope>
    <source>
        <strain evidence="9 10">NML 110608</strain>
    </source>
</reference>
<evidence type="ECO:0000256" key="3">
    <source>
        <dbReference type="ARBA" id="ARBA00022475"/>
    </source>
</evidence>
<dbReference type="InterPro" id="IPR035906">
    <property type="entry name" value="MetI-like_sf"/>
</dbReference>
<proteinExistence type="inferred from homology"/>
<dbReference type="PROSITE" id="PS50928">
    <property type="entry name" value="ABC_TM1"/>
    <property type="match status" value="1"/>
</dbReference>
<dbReference type="Proteomes" id="UP000094067">
    <property type="component" value="Unassembled WGS sequence"/>
</dbReference>
<comment type="subcellular location">
    <subcellularLocation>
        <location evidence="1 7">Cell membrane</location>
        <topology evidence="1 7">Multi-pass membrane protein</topology>
    </subcellularLocation>
</comment>
<evidence type="ECO:0000256" key="1">
    <source>
        <dbReference type="ARBA" id="ARBA00004651"/>
    </source>
</evidence>
<keyword evidence="2 7" id="KW-0813">Transport</keyword>
<dbReference type="GO" id="GO:0055085">
    <property type="term" value="P:transmembrane transport"/>
    <property type="evidence" value="ECO:0007669"/>
    <property type="project" value="InterPro"/>
</dbReference>
<keyword evidence="5 7" id="KW-1133">Transmembrane helix</keyword>
<dbReference type="Gene3D" id="1.10.3720.10">
    <property type="entry name" value="MetI-like"/>
    <property type="match status" value="1"/>
</dbReference>
<evidence type="ECO:0000256" key="2">
    <source>
        <dbReference type="ARBA" id="ARBA00022448"/>
    </source>
</evidence>
<dbReference type="GO" id="GO:0005886">
    <property type="term" value="C:plasma membrane"/>
    <property type="evidence" value="ECO:0007669"/>
    <property type="project" value="UniProtKB-SubCell"/>
</dbReference>
<evidence type="ECO:0000313" key="9">
    <source>
        <dbReference type="EMBL" id="ODM02390.1"/>
    </source>
</evidence>
<name>A0A1E3A0X7_9FIRM</name>